<dbReference type="GO" id="GO:0007005">
    <property type="term" value="P:mitochondrion organization"/>
    <property type="evidence" value="ECO:0007669"/>
    <property type="project" value="UniProtKB-ARBA"/>
</dbReference>
<keyword evidence="5 7" id="KW-0472">Membrane</keyword>
<keyword evidence="2" id="KW-0547">Nucleotide-binding</keyword>
<keyword evidence="3" id="KW-0378">Hydrolase</keyword>
<accession>A0A482X8K8</accession>
<comment type="caution">
    <text evidence="9">The sequence shown here is derived from an EMBL/GenBank/DDBJ whole genome shotgun (WGS) entry which is preliminary data.</text>
</comment>
<dbReference type="PANTHER" id="PTHR10465">
    <property type="entry name" value="TRANSMEMBRANE GTPASE FZO1"/>
    <property type="match status" value="1"/>
</dbReference>
<name>A0A482X8K8_LAOST</name>
<feature type="transmembrane region" description="Helical" evidence="7">
    <location>
        <begin position="325"/>
        <end position="345"/>
    </location>
</feature>
<dbReference type="OrthoDB" id="1716625at2759"/>
<keyword evidence="10" id="KW-1185">Reference proteome</keyword>
<proteinExistence type="predicted"/>
<protein>
    <recommendedName>
        <fullName evidence="8">Dynamin N-terminal domain-containing protein</fullName>
    </recommendedName>
</protein>
<dbReference type="InParanoid" id="A0A482X8K8"/>
<sequence length="459" mass="51335">MVTKSEPTGSGSGENNIMVTDLSSVNAKILVEGHKLYTCPDKGLVRIGKELNRFFLAPRKKVIILLIGNHSAGKSSFINWYIGERLLKTGVAIETQGFTLVTSGKKRESLGGVATLHLDHRFSPLEDIRGAVDFLSTEISTSTKKCFSLVTFVDTPGLVDGEMHYPYDIEETINWIGGIADQIIVFFDPIGQALCRRTLNTIEELNKKHAEKMRLFLSKADDAGDEADRQKVMMQIVQELCKRPSLNRNGFSMPAIYLPDNCKPNDCANQIEVLCSGIEDLVTRNVQMALTNLEKDCKILESELQVHIKADDDNISHNSSVSKTAAVITTVLFIISASLILPLMIVRKETVIREPISGSVFSTLMERFDDENEKPEEPSVTNKMTTALLFLLLIAYSFYGYLRAKLGLKPTLAKAKREFLLSSLKFIKETVTNKKRSLFQEYLQQSIDDPDLISFRLLD</sequence>
<evidence type="ECO:0000256" key="4">
    <source>
        <dbReference type="ARBA" id="ARBA00023134"/>
    </source>
</evidence>
<evidence type="ECO:0000256" key="6">
    <source>
        <dbReference type="SAM" id="Coils"/>
    </source>
</evidence>
<keyword evidence="4" id="KW-0342">GTP-binding</keyword>
<dbReference type="GO" id="GO:0003924">
    <property type="term" value="F:GTPase activity"/>
    <property type="evidence" value="ECO:0007669"/>
    <property type="project" value="InterPro"/>
</dbReference>
<comment type="subcellular location">
    <subcellularLocation>
        <location evidence="1">Membrane</location>
    </subcellularLocation>
</comment>
<dbReference type="PANTHER" id="PTHR10465:SF4">
    <property type="entry name" value="DYNAMIN N-TERMINAL DOMAIN-CONTAINING PROTEIN"/>
    <property type="match status" value="1"/>
</dbReference>
<dbReference type="InterPro" id="IPR027094">
    <property type="entry name" value="Mitofusin_fam"/>
</dbReference>
<dbReference type="EMBL" id="QKKF02016138">
    <property type="protein sequence ID" value="RZF41828.1"/>
    <property type="molecule type" value="Genomic_DNA"/>
</dbReference>
<keyword evidence="7" id="KW-0812">Transmembrane</keyword>
<dbReference type="Pfam" id="PF00350">
    <property type="entry name" value="Dynamin_N"/>
    <property type="match status" value="1"/>
</dbReference>
<evidence type="ECO:0000256" key="2">
    <source>
        <dbReference type="ARBA" id="ARBA00022741"/>
    </source>
</evidence>
<evidence type="ECO:0000256" key="3">
    <source>
        <dbReference type="ARBA" id="ARBA00022801"/>
    </source>
</evidence>
<dbReference type="AlphaFoldDB" id="A0A482X8K8"/>
<evidence type="ECO:0000313" key="10">
    <source>
        <dbReference type="Proteomes" id="UP000291343"/>
    </source>
</evidence>
<dbReference type="SUPFAM" id="SSF52540">
    <property type="entry name" value="P-loop containing nucleoside triphosphate hydrolases"/>
    <property type="match status" value="1"/>
</dbReference>
<dbReference type="GO" id="GO:0016020">
    <property type="term" value="C:membrane"/>
    <property type="evidence" value="ECO:0007669"/>
    <property type="project" value="UniProtKB-SubCell"/>
</dbReference>
<feature type="coiled-coil region" evidence="6">
    <location>
        <begin position="283"/>
        <end position="310"/>
    </location>
</feature>
<dbReference type="GO" id="GO:0005525">
    <property type="term" value="F:GTP binding"/>
    <property type="evidence" value="ECO:0007669"/>
    <property type="project" value="UniProtKB-KW"/>
</dbReference>
<reference evidence="9 10" key="1">
    <citation type="journal article" date="2017" name="Gigascience">
        <title>Genome sequence of the small brown planthopper, Laodelphax striatellus.</title>
        <authorList>
            <person name="Zhu J."/>
            <person name="Jiang F."/>
            <person name="Wang X."/>
            <person name="Yang P."/>
            <person name="Bao Y."/>
            <person name="Zhao W."/>
            <person name="Wang W."/>
            <person name="Lu H."/>
            <person name="Wang Q."/>
            <person name="Cui N."/>
            <person name="Li J."/>
            <person name="Chen X."/>
            <person name="Luo L."/>
            <person name="Yu J."/>
            <person name="Kang L."/>
            <person name="Cui F."/>
        </authorList>
    </citation>
    <scope>NUCLEOTIDE SEQUENCE [LARGE SCALE GENOMIC DNA]</scope>
    <source>
        <strain evidence="9">Lst14</strain>
    </source>
</reference>
<dbReference type="InterPro" id="IPR045063">
    <property type="entry name" value="Dynamin_N"/>
</dbReference>
<feature type="domain" description="Dynamin N-terminal" evidence="8">
    <location>
        <begin position="64"/>
        <end position="213"/>
    </location>
</feature>
<dbReference type="STRING" id="195883.A0A482X8K8"/>
<evidence type="ECO:0000256" key="1">
    <source>
        <dbReference type="ARBA" id="ARBA00004370"/>
    </source>
</evidence>
<evidence type="ECO:0000256" key="7">
    <source>
        <dbReference type="SAM" id="Phobius"/>
    </source>
</evidence>
<keyword evidence="7" id="KW-1133">Transmembrane helix</keyword>
<evidence type="ECO:0000256" key="5">
    <source>
        <dbReference type="ARBA" id="ARBA00023136"/>
    </source>
</evidence>
<evidence type="ECO:0000313" key="9">
    <source>
        <dbReference type="EMBL" id="RZF41828.1"/>
    </source>
</evidence>
<organism evidence="9 10">
    <name type="scientific">Laodelphax striatellus</name>
    <name type="common">Small brown planthopper</name>
    <name type="synonym">Delphax striatella</name>
    <dbReference type="NCBI Taxonomy" id="195883"/>
    <lineage>
        <taxon>Eukaryota</taxon>
        <taxon>Metazoa</taxon>
        <taxon>Ecdysozoa</taxon>
        <taxon>Arthropoda</taxon>
        <taxon>Hexapoda</taxon>
        <taxon>Insecta</taxon>
        <taxon>Pterygota</taxon>
        <taxon>Neoptera</taxon>
        <taxon>Paraneoptera</taxon>
        <taxon>Hemiptera</taxon>
        <taxon>Auchenorrhyncha</taxon>
        <taxon>Fulgoroidea</taxon>
        <taxon>Delphacidae</taxon>
        <taxon>Criomorphinae</taxon>
        <taxon>Laodelphax</taxon>
    </lineage>
</organism>
<feature type="transmembrane region" description="Helical" evidence="7">
    <location>
        <begin position="384"/>
        <end position="402"/>
    </location>
</feature>
<dbReference type="InterPro" id="IPR027417">
    <property type="entry name" value="P-loop_NTPase"/>
</dbReference>
<dbReference type="Proteomes" id="UP000291343">
    <property type="component" value="Unassembled WGS sequence"/>
</dbReference>
<evidence type="ECO:0000259" key="8">
    <source>
        <dbReference type="Pfam" id="PF00350"/>
    </source>
</evidence>
<gene>
    <name evidence="9" type="ORF">LSTR_LSTR005290</name>
</gene>
<keyword evidence="6" id="KW-0175">Coiled coil</keyword>
<dbReference type="Gene3D" id="3.40.50.300">
    <property type="entry name" value="P-loop containing nucleotide triphosphate hydrolases"/>
    <property type="match status" value="1"/>
</dbReference>